<sequence>MSGLQLGASFVVGTFFGGFMARGFQRRCDRHRKLKEAGGHDGKPCPLSANEKKTGDSNPAGPHVEEKIPEKLSKVA</sequence>
<keyword evidence="2" id="KW-0812">Transmembrane</keyword>
<keyword evidence="2" id="KW-0472">Membrane</keyword>
<keyword evidence="4" id="KW-1185">Reference proteome</keyword>
<accession>A0AAV5HRP9</accession>
<dbReference type="AlphaFoldDB" id="A0AAV5HRP9"/>
<feature type="compositionally biased region" description="Basic and acidic residues" evidence="1">
    <location>
        <begin position="63"/>
        <end position="76"/>
    </location>
</feature>
<dbReference type="EMBL" id="BPVZ01000002">
    <property type="protein sequence ID" value="GKU88427.1"/>
    <property type="molecule type" value="Genomic_DNA"/>
</dbReference>
<organism evidence="3 4">
    <name type="scientific">Rubroshorea leprosula</name>
    <dbReference type="NCBI Taxonomy" id="152421"/>
    <lineage>
        <taxon>Eukaryota</taxon>
        <taxon>Viridiplantae</taxon>
        <taxon>Streptophyta</taxon>
        <taxon>Embryophyta</taxon>
        <taxon>Tracheophyta</taxon>
        <taxon>Spermatophyta</taxon>
        <taxon>Magnoliopsida</taxon>
        <taxon>eudicotyledons</taxon>
        <taxon>Gunneridae</taxon>
        <taxon>Pentapetalae</taxon>
        <taxon>rosids</taxon>
        <taxon>malvids</taxon>
        <taxon>Malvales</taxon>
        <taxon>Dipterocarpaceae</taxon>
        <taxon>Rubroshorea</taxon>
    </lineage>
</organism>
<feature type="transmembrane region" description="Helical" evidence="2">
    <location>
        <begin position="6"/>
        <end position="24"/>
    </location>
</feature>
<dbReference type="Proteomes" id="UP001054252">
    <property type="component" value="Unassembled WGS sequence"/>
</dbReference>
<gene>
    <name evidence="3" type="ORF">SLEP1_g2695</name>
</gene>
<reference evidence="3 4" key="1">
    <citation type="journal article" date="2021" name="Commun. Biol.">
        <title>The genome of Shorea leprosula (Dipterocarpaceae) highlights the ecological relevance of drought in aseasonal tropical rainforests.</title>
        <authorList>
            <person name="Ng K.K.S."/>
            <person name="Kobayashi M.J."/>
            <person name="Fawcett J.A."/>
            <person name="Hatakeyama M."/>
            <person name="Paape T."/>
            <person name="Ng C.H."/>
            <person name="Ang C.C."/>
            <person name="Tnah L.H."/>
            <person name="Lee C.T."/>
            <person name="Nishiyama T."/>
            <person name="Sese J."/>
            <person name="O'Brien M.J."/>
            <person name="Copetti D."/>
            <person name="Mohd Noor M.I."/>
            <person name="Ong R.C."/>
            <person name="Putra M."/>
            <person name="Sireger I.Z."/>
            <person name="Indrioko S."/>
            <person name="Kosugi Y."/>
            <person name="Izuno A."/>
            <person name="Isagi Y."/>
            <person name="Lee S.L."/>
            <person name="Shimizu K.K."/>
        </authorList>
    </citation>
    <scope>NUCLEOTIDE SEQUENCE [LARGE SCALE GENOMIC DNA]</scope>
    <source>
        <strain evidence="3">214</strain>
    </source>
</reference>
<evidence type="ECO:0000313" key="3">
    <source>
        <dbReference type="EMBL" id="GKU88427.1"/>
    </source>
</evidence>
<name>A0AAV5HRP9_9ROSI</name>
<evidence type="ECO:0000313" key="4">
    <source>
        <dbReference type="Proteomes" id="UP001054252"/>
    </source>
</evidence>
<keyword evidence="2" id="KW-1133">Transmembrane helix</keyword>
<comment type="caution">
    <text evidence="3">The sequence shown here is derived from an EMBL/GenBank/DDBJ whole genome shotgun (WGS) entry which is preliminary data.</text>
</comment>
<protein>
    <submittedName>
        <fullName evidence="3">Uncharacterized protein</fullName>
    </submittedName>
</protein>
<proteinExistence type="predicted"/>
<evidence type="ECO:0000256" key="1">
    <source>
        <dbReference type="SAM" id="MobiDB-lite"/>
    </source>
</evidence>
<feature type="region of interest" description="Disordered" evidence="1">
    <location>
        <begin position="35"/>
        <end position="76"/>
    </location>
</feature>
<evidence type="ECO:0000256" key="2">
    <source>
        <dbReference type="SAM" id="Phobius"/>
    </source>
</evidence>